<feature type="non-terminal residue" evidence="1">
    <location>
        <position position="1"/>
    </location>
</feature>
<keyword evidence="2" id="KW-1185">Reference proteome</keyword>
<evidence type="ECO:0000313" key="1">
    <source>
        <dbReference type="EMBL" id="MBU5673480.1"/>
    </source>
</evidence>
<evidence type="ECO:0000313" key="2">
    <source>
        <dbReference type="Proteomes" id="UP000743001"/>
    </source>
</evidence>
<gene>
    <name evidence="1" type="ORF">KQJ23_16745</name>
</gene>
<dbReference type="EMBL" id="JAHLQJ010000014">
    <property type="protein sequence ID" value="MBU5673480.1"/>
    <property type="molecule type" value="Genomic_DNA"/>
</dbReference>
<sequence>ISDFTQSKESVNNSDRKHTSHVAFRHAAKSLVGFILAVAAQLHETAPNGAMHELQGQPFVI</sequence>
<reference evidence="1 2" key="1">
    <citation type="submission" date="2021-06" db="EMBL/GenBank/DDBJ databases">
        <authorList>
            <person name="Sun Q."/>
            <person name="Li D."/>
        </authorList>
    </citation>
    <scope>NUCLEOTIDE SEQUENCE [LARGE SCALE GENOMIC DNA]</scope>
    <source>
        <strain evidence="1 2">MSJ-6</strain>
    </source>
</reference>
<organism evidence="1 2">
    <name type="scientific">Paenibacillus brevis</name>
    <dbReference type="NCBI Taxonomy" id="2841508"/>
    <lineage>
        <taxon>Bacteria</taxon>
        <taxon>Bacillati</taxon>
        <taxon>Bacillota</taxon>
        <taxon>Bacilli</taxon>
        <taxon>Bacillales</taxon>
        <taxon>Paenibacillaceae</taxon>
        <taxon>Paenibacillus</taxon>
    </lineage>
</organism>
<accession>A0ABS6FTE2</accession>
<dbReference type="Proteomes" id="UP000743001">
    <property type="component" value="Unassembled WGS sequence"/>
</dbReference>
<dbReference type="RefSeq" id="WP_216480062.1">
    <property type="nucleotide sequence ID" value="NZ_JAHLQJ010000014.1"/>
</dbReference>
<protein>
    <submittedName>
        <fullName evidence="1">Uncharacterized protein</fullName>
    </submittedName>
</protein>
<name>A0ABS6FTE2_9BACL</name>
<comment type="caution">
    <text evidence="1">The sequence shown here is derived from an EMBL/GenBank/DDBJ whole genome shotgun (WGS) entry which is preliminary data.</text>
</comment>
<proteinExistence type="predicted"/>